<sequence>MSKWIMIYDKCYQELIWEIKNIRVEKYTQKEFSKELGVTQKTVSHYENCRSEINLKLLIKICKILDINFIKMMKKFLKQNDNEK</sequence>
<dbReference type="PROSITE" id="PS50943">
    <property type="entry name" value="HTH_CROC1"/>
    <property type="match status" value="1"/>
</dbReference>
<dbReference type="Gene3D" id="1.10.260.40">
    <property type="entry name" value="lambda repressor-like DNA-binding domains"/>
    <property type="match status" value="1"/>
</dbReference>
<dbReference type="Proteomes" id="UP000241238">
    <property type="component" value="Chromosome"/>
</dbReference>
<dbReference type="SMART" id="SM00530">
    <property type="entry name" value="HTH_XRE"/>
    <property type="match status" value="1"/>
</dbReference>
<reference evidence="3" key="1">
    <citation type="journal article" date="2018" name="MSphere">
        <title>Fusobacterium Genomics Using MinION and Illumina Sequencing Enables Genome Completion and Correction.</title>
        <authorList>
            <person name="Todd S.M."/>
            <person name="Settlage R.E."/>
            <person name="Lahmers K.K."/>
            <person name="Slade D.J."/>
        </authorList>
    </citation>
    <scope>NUCLEOTIDE SEQUENCE [LARGE SCALE GENOMIC DNA]</scope>
    <source>
        <strain evidence="3">ATCC 27725</strain>
    </source>
</reference>
<dbReference type="SUPFAM" id="SSF47413">
    <property type="entry name" value="lambda repressor-like DNA-binding domains"/>
    <property type="match status" value="1"/>
</dbReference>
<keyword evidence="3" id="KW-1185">Reference proteome</keyword>
<gene>
    <name evidence="2" type="ORF">C4N18_00735</name>
</gene>
<dbReference type="Pfam" id="PF01381">
    <property type="entry name" value="HTH_3"/>
    <property type="match status" value="1"/>
</dbReference>
<dbReference type="GeneID" id="77466501"/>
<protein>
    <submittedName>
        <fullName evidence="2">XRE family transcriptional regulator</fullName>
    </submittedName>
</protein>
<dbReference type="RefSeq" id="WP_005950964.1">
    <property type="nucleotide sequence ID" value="NZ_CP028103.1"/>
</dbReference>
<organism evidence="2 3">
    <name type="scientific">Fusobacterium varium ATCC 27725</name>
    <dbReference type="NCBI Taxonomy" id="469618"/>
    <lineage>
        <taxon>Bacteria</taxon>
        <taxon>Fusobacteriati</taxon>
        <taxon>Fusobacteriota</taxon>
        <taxon>Fusobacteriia</taxon>
        <taxon>Fusobacteriales</taxon>
        <taxon>Fusobacteriaceae</taxon>
        <taxon>Fusobacterium</taxon>
    </lineage>
</organism>
<feature type="domain" description="HTH cro/C1-type" evidence="1">
    <location>
        <begin position="19"/>
        <end position="72"/>
    </location>
</feature>
<proteinExistence type="predicted"/>
<dbReference type="InterPro" id="IPR010982">
    <property type="entry name" value="Lambda_DNA-bd_dom_sf"/>
</dbReference>
<dbReference type="CDD" id="cd00093">
    <property type="entry name" value="HTH_XRE"/>
    <property type="match status" value="1"/>
</dbReference>
<accession>A0ABN5JD73</accession>
<dbReference type="InterPro" id="IPR001387">
    <property type="entry name" value="Cro/C1-type_HTH"/>
</dbReference>
<dbReference type="EMBL" id="CP028103">
    <property type="protein sequence ID" value="AVQ29820.1"/>
    <property type="molecule type" value="Genomic_DNA"/>
</dbReference>
<evidence type="ECO:0000313" key="2">
    <source>
        <dbReference type="EMBL" id="AVQ29820.1"/>
    </source>
</evidence>
<evidence type="ECO:0000313" key="3">
    <source>
        <dbReference type="Proteomes" id="UP000241238"/>
    </source>
</evidence>
<evidence type="ECO:0000259" key="1">
    <source>
        <dbReference type="PROSITE" id="PS50943"/>
    </source>
</evidence>
<name>A0ABN5JD73_FUSVA</name>